<dbReference type="Proteomes" id="UP001444071">
    <property type="component" value="Unassembled WGS sequence"/>
</dbReference>
<evidence type="ECO:0000313" key="3">
    <source>
        <dbReference type="Proteomes" id="UP001444071"/>
    </source>
</evidence>
<comment type="caution">
    <text evidence="2">The sequence shown here is derived from an EMBL/GenBank/DDBJ whole genome shotgun (WGS) entry which is preliminary data.</text>
</comment>
<proteinExistence type="predicted"/>
<evidence type="ECO:0000313" key="2">
    <source>
        <dbReference type="EMBL" id="MEQ2271425.1"/>
    </source>
</evidence>
<feature type="transmembrane region" description="Helical" evidence="1">
    <location>
        <begin position="79"/>
        <end position="107"/>
    </location>
</feature>
<sequence>MKQISRLWRCEDTSGTSWRTIVQALCAHYPESPISLPKEDRGWRPLDFDCRLVFVFTSFQRQTTELLEVHSCFSCSEKLFCFFTILCILANNIFYIIAAFDFTLIIIKYS</sequence>
<reference evidence="2 3" key="1">
    <citation type="submission" date="2021-06" db="EMBL/GenBank/DDBJ databases">
        <authorList>
            <person name="Palmer J.M."/>
        </authorList>
    </citation>
    <scope>NUCLEOTIDE SEQUENCE [LARGE SCALE GENOMIC DNA]</scope>
    <source>
        <strain evidence="2 3">XR_2019</strain>
        <tissue evidence="2">Muscle</tissue>
    </source>
</reference>
<gene>
    <name evidence="2" type="ORF">XENORESO_004094</name>
</gene>
<organism evidence="2 3">
    <name type="scientific">Xenotaenia resolanae</name>
    <dbReference type="NCBI Taxonomy" id="208358"/>
    <lineage>
        <taxon>Eukaryota</taxon>
        <taxon>Metazoa</taxon>
        <taxon>Chordata</taxon>
        <taxon>Craniata</taxon>
        <taxon>Vertebrata</taxon>
        <taxon>Euteleostomi</taxon>
        <taxon>Actinopterygii</taxon>
        <taxon>Neopterygii</taxon>
        <taxon>Teleostei</taxon>
        <taxon>Neoteleostei</taxon>
        <taxon>Acanthomorphata</taxon>
        <taxon>Ovalentaria</taxon>
        <taxon>Atherinomorphae</taxon>
        <taxon>Cyprinodontiformes</taxon>
        <taxon>Goodeidae</taxon>
        <taxon>Xenotaenia</taxon>
    </lineage>
</organism>
<evidence type="ECO:0000256" key="1">
    <source>
        <dbReference type="SAM" id="Phobius"/>
    </source>
</evidence>
<keyword evidence="1" id="KW-1133">Transmembrane helix</keyword>
<protein>
    <submittedName>
        <fullName evidence="2">Uncharacterized protein</fullName>
    </submittedName>
</protein>
<keyword evidence="1" id="KW-0812">Transmembrane</keyword>
<keyword evidence="1" id="KW-0472">Membrane</keyword>
<accession>A0ABV0WPL1</accession>
<name>A0ABV0WPL1_9TELE</name>
<dbReference type="EMBL" id="JAHRIM010061766">
    <property type="protein sequence ID" value="MEQ2271425.1"/>
    <property type="molecule type" value="Genomic_DNA"/>
</dbReference>
<keyword evidence="3" id="KW-1185">Reference proteome</keyword>